<dbReference type="GO" id="GO:0035591">
    <property type="term" value="F:signaling adaptor activity"/>
    <property type="evidence" value="ECO:0007669"/>
    <property type="project" value="TreeGrafter"/>
</dbReference>
<keyword evidence="1 4" id="KW-0853">WD repeat</keyword>
<feature type="region of interest" description="Disordered" evidence="5">
    <location>
        <begin position="514"/>
        <end position="548"/>
    </location>
</feature>
<feature type="repeat" description="WD" evidence="4">
    <location>
        <begin position="111"/>
        <end position="153"/>
    </location>
</feature>
<dbReference type="InterPro" id="IPR019775">
    <property type="entry name" value="WD40_repeat_CS"/>
</dbReference>
<dbReference type="InterPro" id="IPR049567">
    <property type="entry name" value="WDR59-like"/>
</dbReference>
<dbReference type="PROSITE" id="PS50082">
    <property type="entry name" value="WD_REPEATS_2"/>
    <property type="match status" value="2"/>
</dbReference>
<dbReference type="PANTHER" id="PTHR46170">
    <property type="entry name" value="GATOR COMPLEX PROTEIN WDR59"/>
    <property type="match status" value="1"/>
</dbReference>
<dbReference type="InterPro" id="IPR001680">
    <property type="entry name" value="WD40_rpt"/>
</dbReference>
<feature type="repeat" description="WD" evidence="4">
    <location>
        <begin position="78"/>
        <end position="109"/>
    </location>
</feature>
<evidence type="ECO:0000256" key="1">
    <source>
        <dbReference type="ARBA" id="ARBA00022574"/>
    </source>
</evidence>
<dbReference type="PROSITE" id="PS50089">
    <property type="entry name" value="ZF_RING_2"/>
    <property type="match status" value="1"/>
</dbReference>
<dbReference type="SMART" id="SM00320">
    <property type="entry name" value="WD40"/>
    <property type="match status" value="3"/>
</dbReference>
<evidence type="ECO:0000256" key="4">
    <source>
        <dbReference type="PROSITE-ProRule" id="PRU00221"/>
    </source>
</evidence>
<evidence type="ECO:0000313" key="7">
    <source>
        <dbReference type="EMBL" id="KAJ3220925.1"/>
    </source>
</evidence>
<dbReference type="Proteomes" id="UP001211065">
    <property type="component" value="Unassembled WGS sequence"/>
</dbReference>
<evidence type="ECO:0000256" key="2">
    <source>
        <dbReference type="ARBA" id="ARBA00022737"/>
    </source>
</evidence>
<feature type="compositionally biased region" description="Polar residues" evidence="5">
    <location>
        <begin position="1194"/>
        <end position="1222"/>
    </location>
</feature>
<protein>
    <recommendedName>
        <fullName evidence="6">RING-type domain-containing protein</fullName>
    </recommendedName>
</protein>
<evidence type="ECO:0000259" key="6">
    <source>
        <dbReference type="PROSITE" id="PS50089"/>
    </source>
</evidence>
<feature type="region of interest" description="Disordered" evidence="5">
    <location>
        <begin position="467"/>
        <end position="500"/>
    </location>
</feature>
<feature type="compositionally biased region" description="Low complexity" evidence="5">
    <location>
        <begin position="764"/>
        <end position="786"/>
    </location>
</feature>
<dbReference type="GO" id="GO:1904263">
    <property type="term" value="P:positive regulation of TORC1 signaling"/>
    <property type="evidence" value="ECO:0007669"/>
    <property type="project" value="TreeGrafter"/>
</dbReference>
<dbReference type="SUPFAM" id="SSF50978">
    <property type="entry name" value="WD40 repeat-like"/>
    <property type="match status" value="1"/>
</dbReference>
<dbReference type="PROSITE" id="PS00678">
    <property type="entry name" value="WD_REPEATS_1"/>
    <property type="match status" value="2"/>
</dbReference>
<dbReference type="InterPro" id="IPR036322">
    <property type="entry name" value="WD40_repeat_dom_sf"/>
</dbReference>
<keyword evidence="8" id="KW-1185">Reference proteome</keyword>
<evidence type="ECO:0000313" key="8">
    <source>
        <dbReference type="Proteomes" id="UP001211065"/>
    </source>
</evidence>
<dbReference type="Gene3D" id="2.130.10.10">
    <property type="entry name" value="YVTN repeat-like/Quinoprotein amine dehydrogenase"/>
    <property type="match status" value="1"/>
</dbReference>
<dbReference type="GO" id="GO:0005774">
    <property type="term" value="C:vacuolar membrane"/>
    <property type="evidence" value="ECO:0007669"/>
    <property type="project" value="TreeGrafter"/>
</dbReference>
<evidence type="ECO:0000256" key="3">
    <source>
        <dbReference type="PROSITE-ProRule" id="PRU00175"/>
    </source>
</evidence>
<dbReference type="Pfam" id="PF17120">
    <property type="entry name" value="zf-RING_16"/>
    <property type="match status" value="1"/>
</dbReference>
<dbReference type="EMBL" id="JADGJW010000263">
    <property type="protein sequence ID" value="KAJ3220925.1"/>
    <property type="molecule type" value="Genomic_DNA"/>
</dbReference>
<organism evidence="7 8">
    <name type="scientific">Clydaea vesicula</name>
    <dbReference type="NCBI Taxonomy" id="447962"/>
    <lineage>
        <taxon>Eukaryota</taxon>
        <taxon>Fungi</taxon>
        <taxon>Fungi incertae sedis</taxon>
        <taxon>Chytridiomycota</taxon>
        <taxon>Chytridiomycota incertae sedis</taxon>
        <taxon>Chytridiomycetes</taxon>
        <taxon>Lobulomycetales</taxon>
        <taxon>Lobulomycetaceae</taxon>
        <taxon>Clydaea</taxon>
    </lineage>
</organism>
<accession>A0AAD5Y0L6</accession>
<keyword evidence="3" id="KW-0862">Zinc</keyword>
<dbReference type="GO" id="GO:0035859">
    <property type="term" value="C:Seh1-associated complex"/>
    <property type="evidence" value="ECO:0007669"/>
    <property type="project" value="TreeGrafter"/>
</dbReference>
<feature type="region of interest" description="Disordered" evidence="5">
    <location>
        <begin position="1192"/>
        <end position="1222"/>
    </location>
</feature>
<dbReference type="PROSITE" id="PS50294">
    <property type="entry name" value="WD_REPEATS_REGION"/>
    <property type="match status" value="1"/>
</dbReference>
<dbReference type="Pfam" id="PF00400">
    <property type="entry name" value="WD40"/>
    <property type="match status" value="2"/>
</dbReference>
<dbReference type="InterPro" id="IPR001841">
    <property type="entry name" value="Znf_RING"/>
</dbReference>
<feature type="compositionally biased region" description="Low complexity" evidence="5">
    <location>
        <begin position="530"/>
        <end position="545"/>
    </location>
</feature>
<keyword evidence="2" id="KW-0677">Repeat</keyword>
<feature type="compositionally biased region" description="Basic and acidic residues" evidence="5">
    <location>
        <begin position="467"/>
        <end position="487"/>
    </location>
</feature>
<gene>
    <name evidence="7" type="ORF">HK099_003910</name>
</gene>
<evidence type="ECO:0000256" key="5">
    <source>
        <dbReference type="SAM" id="MobiDB-lite"/>
    </source>
</evidence>
<comment type="caution">
    <text evidence="7">The sequence shown here is derived from an EMBL/GenBank/DDBJ whole genome shotgun (WGS) entry which is preliminary data.</text>
</comment>
<name>A0AAD5Y0L6_9FUNG</name>
<dbReference type="GO" id="GO:0034198">
    <property type="term" value="P:cellular response to amino acid starvation"/>
    <property type="evidence" value="ECO:0007669"/>
    <property type="project" value="TreeGrafter"/>
</dbReference>
<reference evidence="7" key="1">
    <citation type="submission" date="2020-05" db="EMBL/GenBank/DDBJ databases">
        <title>Phylogenomic resolution of chytrid fungi.</title>
        <authorList>
            <person name="Stajich J.E."/>
            <person name="Amses K."/>
            <person name="Simmons R."/>
            <person name="Seto K."/>
            <person name="Myers J."/>
            <person name="Bonds A."/>
            <person name="Quandt C.A."/>
            <person name="Barry K."/>
            <person name="Liu P."/>
            <person name="Grigoriev I."/>
            <person name="Longcore J.E."/>
            <person name="James T.Y."/>
        </authorList>
    </citation>
    <scope>NUCLEOTIDE SEQUENCE</scope>
    <source>
        <strain evidence="7">JEL0476</strain>
    </source>
</reference>
<dbReference type="GO" id="GO:0008270">
    <property type="term" value="F:zinc ion binding"/>
    <property type="evidence" value="ECO:0007669"/>
    <property type="project" value="UniProtKB-KW"/>
</dbReference>
<proteinExistence type="predicted"/>
<sequence>MSINVSSARHLDLACTSMSISPTGNQIVLAAKKGLYVVDLEDSSIVPRFLKHASKWVISPPSKPVNSVCAWTAGATQVKWNRKNEWLLASSHDSDLRIWDIRKGTTPITLITAHMNKIYGIDWSWNKENEIVTCGQDRFVKFWDLNQPRLCQSSIITSSPVWRARYTPFGDGIITMPQRKDTHLSLWRVGNVTTPVFSFVGHSDVPREFVWRIKGKSNDYDDVKFWPINSDQLHAVGHNTYQQSQTGSPASDKKFSSSSFFEKSLIKTPSSGHLSPSSSPTTKKKRGQIFAADLVLPGIISESEFTEDRKSSDSLPTKLLEKDSETDAVYWFDEIMEMSRKYPNIQIDKINQNLRTCTISLQNNNDLVGLTPENLQFSGGVSGTFLRFEILFPANYPSKYSIPKFEILKSSMMSMIQRNLVKKKLSQISIAKMNNIAALYKGGCLEDCFTWLINSKGGLINVTENNKQDNSKLESRSNFKSDSKVNNHSDSPSPPTGHELLRNKKMMILEKKLNSNSNSNIGMKKKDDFSVSSSSEDNSISTNSSSEREKRVFSGIGANFGLKKSKIKKSSTEEAARNNLNLLNSGGELSESGNSNCPYPKLCSASFSQNGKLVLFFSPLQHPSKTKFTQNDYTTKSQSTSKFSNQQKVYFDSQPKLLRHYAKYREFLEEKNLNRESDGVDLTRENTSNPLIGLGIYEEKKPKNVSTKAKFDDWFATDEDSEEEEKLLPSLFWRPKGDNSLLSVPVLSNNFLVRLHKYKIGVQSSPKSASSPYPQSSHSIHSAHSATEGKHSPLHCPGDRSTSSVESSPKQPNSSNNKHEIIDLNASITSNKSLEMELNNNVVLGTPPNWRSTSTEENRLIPAVFNNAEMYTSPGSNSFAKSHLQILTQKEMVLQPGSISFSNTLPFGTYQSSELNDSFNVNWRRKSSQDSNNGKGTLNETGFGAIYSIVDCRELLPVSEALADNYQNLLGNDSIAVCNQNKLIADKFGRKDLVKIWGLVELILEKIKLFFIQKTQFAYEKFCSPYNNMNLEYKKILSKYIPKCKLRNPFSTSANEPSKNVFMGSLEKDNFWGEHPFGKKLVKELLDYCESIGDFQTYAILICIFLIEEKNINSISNFSNSVESQKTNIKNAAAIFTAKNDLSYAQRVSKGSNYRDLNVTPSSSTTSAGNFVQQNQLLETYHSGLVDSNKNRKSSSIFSSHNQNIKPDSVYSSQKTPVKTSSVQKNTQVGGNLLFELNETKLSFLNFFFCEKLQQKGKIFLKKYSEYLFNLGKFEKLAEISKFIVAFSAGLYETPKTADSLKKSITCTDLNGKNIFFENLKYDTIKCEVCVVNDNKFKNCINCGVGNNLVCCLCRRHTKGLSYFCFECGHGGHLACMKEWFSSNENIDCPSGCGCHCN</sequence>
<dbReference type="PANTHER" id="PTHR46170:SF1">
    <property type="entry name" value="GATOR COMPLEX PROTEIN WDR59"/>
    <property type="match status" value="1"/>
</dbReference>
<dbReference type="InterPro" id="IPR015943">
    <property type="entry name" value="WD40/YVTN_repeat-like_dom_sf"/>
</dbReference>
<dbReference type="InterPro" id="IPR049566">
    <property type="entry name" value="WDR59_RTC1-like_RING_Znf"/>
</dbReference>
<feature type="domain" description="RING-type" evidence="6">
    <location>
        <begin position="1351"/>
        <end position="1390"/>
    </location>
</feature>
<keyword evidence="3" id="KW-0863">Zinc-finger</keyword>
<feature type="region of interest" description="Disordered" evidence="5">
    <location>
        <begin position="764"/>
        <end position="821"/>
    </location>
</feature>
<keyword evidence="3" id="KW-0479">Metal-binding</keyword>
<feature type="compositionally biased region" description="Low complexity" evidence="5">
    <location>
        <begin position="807"/>
        <end position="816"/>
    </location>
</feature>